<dbReference type="SUPFAM" id="SSF53474">
    <property type="entry name" value="alpha/beta-Hydrolases"/>
    <property type="match status" value="1"/>
</dbReference>
<dbReference type="InterPro" id="IPR022742">
    <property type="entry name" value="Hydrolase_4"/>
</dbReference>
<keyword evidence="4" id="KW-1185">Reference proteome</keyword>
<keyword evidence="1" id="KW-0472">Membrane</keyword>
<organism evidence="3 4">
    <name type="scientific">Flavobacterium alkalisoli</name>
    <dbReference type="NCBI Taxonomy" id="2602769"/>
    <lineage>
        <taxon>Bacteria</taxon>
        <taxon>Pseudomonadati</taxon>
        <taxon>Bacteroidota</taxon>
        <taxon>Flavobacteriia</taxon>
        <taxon>Flavobacteriales</taxon>
        <taxon>Flavobacteriaceae</taxon>
        <taxon>Flavobacterium</taxon>
    </lineage>
</organism>
<feature type="transmembrane region" description="Helical" evidence="1">
    <location>
        <begin position="9"/>
        <end position="31"/>
    </location>
</feature>
<dbReference type="Pfam" id="PF12146">
    <property type="entry name" value="Hydrolase_4"/>
    <property type="match status" value="1"/>
</dbReference>
<proteinExistence type="predicted"/>
<gene>
    <name evidence="3" type="ORF">FUA48_18215</name>
</gene>
<sequence>MFMLKSLKLIMIALISFFTVIYLLIVTLLYFNQEKLIFPATKLSKQYEFNYSNTFEELYIPVEEDVKLNGLLFKAENSKGLIFYLHGNGGCLDTWGDIAATYTDLGYDIFILDYRGYGKSGGNIESENQFFEDVKKSYAELLKRYTEENVIIMGYSIGTGSAAMLSSLNNPKLLILKAPYYNLSNVIDGRVPFMPEFLRKYKFETHKFLENVNCPVYVFHGTKDKIIPYSNSEKLKEEFPDKIQLTTLKGTDHLINGNIKAYREKLAEILD</sequence>
<keyword evidence="1" id="KW-0812">Transmembrane</keyword>
<dbReference type="AlphaFoldDB" id="A0A5B9G1Q4"/>
<dbReference type="EMBL" id="CP042831">
    <property type="protein sequence ID" value="QEE51432.1"/>
    <property type="molecule type" value="Genomic_DNA"/>
</dbReference>
<evidence type="ECO:0000313" key="4">
    <source>
        <dbReference type="Proteomes" id="UP000321222"/>
    </source>
</evidence>
<accession>A0A5B9G1Q4</accession>
<keyword evidence="1" id="KW-1133">Transmembrane helix</keyword>
<dbReference type="OrthoDB" id="9777090at2"/>
<name>A0A5B9G1Q4_9FLAO</name>
<protein>
    <submittedName>
        <fullName evidence="3">Lysophospholipase</fullName>
    </submittedName>
</protein>
<dbReference type="KEGG" id="fak:FUA48_18215"/>
<evidence type="ECO:0000256" key="1">
    <source>
        <dbReference type="SAM" id="Phobius"/>
    </source>
</evidence>
<reference evidence="3 4" key="1">
    <citation type="submission" date="2019-08" db="EMBL/GenBank/DDBJ databases">
        <title>Flavobacterium alkalisoli sp. nov., isolated from rhizosphere soil of Suaeda salsa.</title>
        <authorList>
            <person name="Sun J.-Q."/>
            <person name="Xu L."/>
        </authorList>
    </citation>
    <scope>NUCLEOTIDE SEQUENCE [LARGE SCALE GENOMIC DNA]</scope>
    <source>
        <strain evidence="3 4">XS-5</strain>
    </source>
</reference>
<evidence type="ECO:0000313" key="3">
    <source>
        <dbReference type="EMBL" id="QEE51432.1"/>
    </source>
</evidence>
<feature type="domain" description="Serine aminopeptidase S33" evidence="2">
    <location>
        <begin position="77"/>
        <end position="191"/>
    </location>
</feature>
<dbReference type="PANTHER" id="PTHR12277:SF81">
    <property type="entry name" value="PROTEIN ABHD13"/>
    <property type="match status" value="1"/>
</dbReference>
<dbReference type="Proteomes" id="UP000321222">
    <property type="component" value="Chromosome"/>
</dbReference>
<dbReference type="InterPro" id="IPR029058">
    <property type="entry name" value="AB_hydrolase_fold"/>
</dbReference>
<dbReference type="Gene3D" id="3.40.50.1820">
    <property type="entry name" value="alpha/beta hydrolase"/>
    <property type="match status" value="1"/>
</dbReference>
<evidence type="ECO:0000259" key="2">
    <source>
        <dbReference type="Pfam" id="PF12146"/>
    </source>
</evidence>
<dbReference type="PANTHER" id="PTHR12277">
    <property type="entry name" value="ALPHA/BETA HYDROLASE DOMAIN-CONTAINING PROTEIN"/>
    <property type="match status" value="1"/>
</dbReference>